<keyword evidence="11" id="KW-1185">Reference proteome</keyword>
<dbReference type="InterPro" id="IPR007751">
    <property type="entry name" value="DUF676_lipase-like"/>
</dbReference>
<dbReference type="PANTHER" id="PTHR48182">
    <property type="entry name" value="PROTEIN SERAC1"/>
    <property type="match status" value="1"/>
</dbReference>
<sequence length="368" mass="40840">MSSPATLPEPFGVLELYRPKNSVPEVDIVAVHGLNGHRLRTWTTQSEPSICWLNHPDFLPRYLPQARVLTLGYNANISSLGSKIAGSERLLQHAQTLIAQLTADRELDNASDRPIIFVCHSLGGIVVKKALVYSASQASSQTAHLGSIYTCTYAIIFLGTPHHGSSKARILHALTNLASLAIPSAAVSLSATLLRTLELESEVLQDVTAAWVPIMSPFRIFFFWEQHKTDLKYKRDYIVDEMSAAPMVDNTERCGIAADHREMCRFASSDDPGFQTVVEALKRYARQAPAMVMERCRKAREDQSDDKGNRQADELRGQSVFSGLLMAPSRETAIGTLQLPEPLSQETSVEGSRRRKSLVIRPQWQAEE</sequence>
<evidence type="ECO:0000256" key="7">
    <source>
        <dbReference type="ARBA" id="ARBA00023136"/>
    </source>
</evidence>
<feature type="domain" description="DUF676" evidence="9">
    <location>
        <begin position="64"/>
        <end position="169"/>
    </location>
</feature>
<evidence type="ECO:0000256" key="4">
    <source>
        <dbReference type="ARBA" id="ARBA00007920"/>
    </source>
</evidence>
<evidence type="ECO:0000256" key="5">
    <source>
        <dbReference type="ARBA" id="ARBA00022824"/>
    </source>
</evidence>
<gene>
    <name evidence="10" type="ORF">VTL71DRAFT_1351</name>
</gene>
<evidence type="ECO:0000313" key="11">
    <source>
        <dbReference type="Proteomes" id="UP001595075"/>
    </source>
</evidence>
<evidence type="ECO:0000256" key="2">
    <source>
        <dbReference type="ARBA" id="ARBA00004240"/>
    </source>
</evidence>
<evidence type="ECO:0000259" key="9">
    <source>
        <dbReference type="Pfam" id="PF05057"/>
    </source>
</evidence>
<comment type="caution">
    <text evidence="10">The sequence shown here is derived from an EMBL/GenBank/DDBJ whole genome shotgun (WGS) entry which is preliminary data.</text>
</comment>
<evidence type="ECO:0000313" key="10">
    <source>
        <dbReference type="EMBL" id="KAL2066927.1"/>
    </source>
</evidence>
<dbReference type="Gene3D" id="3.40.50.1820">
    <property type="entry name" value="alpha/beta hydrolase"/>
    <property type="match status" value="1"/>
</dbReference>
<accession>A0ABR4CB88</accession>
<name>A0ABR4CB88_9HELO</name>
<protein>
    <recommendedName>
        <fullName evidence="9">DUF676 domain-containing protein</fullName>
    </recommendedName>
</protein>
<feature type="region of interest" description="Disordered" evidence="8">
    <location>
        <begin position="296"/>
        <end position="319"/>
    </location>
</feature>
<reference evidence="10 11" key="1">
    <citation type="journal article" date="2024" name="Commun. Biol.">
        <title>Comparative genomic analysis of thermophilic fungi reveals convergent evolutionary adaptations and gene losses.</title>
        <authorList>
            <person name="Steindorff A.S."/>
            <person name="Aguilar-Pontes M.V."/>
            <person name="Robinson A.J."/>
            <person name="Andreopoulos B."/>
            <person name="LaButti K."/>
            <person name="Kuo A."/>
            <person name="Mondo S."/>
            <person name="Riley R."/>
            <person name="Otillar R."/>
            <person name="Haridas S."/>
            <person name="Lipzen A."/>
            <person name="Grimwood J."/>
            <person name="Schmutz J."/>
            <person name="Clum A."/>
            <person name="Reid I.D."/>
            <person name="Moisan M.C."/>
            <person name="Butler G."/>
            <person name="Nguyen T.T.M."/>
            <person name="Dewar K."/>
            <person name="Conant G."/>
            <person name="Drula E."/>
            <person name="Henrissat B."/>
            <person name="Hansel C."/>
            <person name="Singer S."/>
            <person name="Hutchinson M.I."/>
            <person name="de Vries R.P."/>
            <person name="Natvig D.O."/>
            <person name="Powell A.J."/>
            <person name="Tsang A."/>
            <person name="Grigoriev I.V."/>
        </authorList>
    </citation>
    <scope>NUCLEOTIDE SEQUENCE [LARGE SCALE GENOMIC DNA]</scope>
    <source>
        <strain evidence="10 11">CBS 494.80</strain>
    </source>
</reference>
<dbReference type="InterPro" id="IPR052374">
    <property type="entry name" value="SERAC1"/>
</dbReference>
<dbReference type="SUPFAM" id="SSF53474">
    <property type="entry name" value="alpha/beta-Hydrolases"/>
    <property type="match status" value="1"/>
</dbReference>
<organism evidence="10 11">
    <name type="scientific">Oculimacula yallundae</name>
    <dbReference type="NCBI Taxonomy" id="86028"/>
    <lineage>
        <taxon>Eukaryota</taxon>
        <taxon>Fungi</taxon>
        <taxon>Dikarya</taxon>
        <taxon>Ascomycota</taxon>
        <taxon>Pezizomycotina</taxon>
        <taxon>Leotiomycetes</taxon>
        <taxon>Helotiales</taxon>
        <taxon>Ploettnerulaceae</taxon>
        <taxon>Oculimacula</taxon>
    </lineage>
</organism>
<proteinExistence type="inferred from homology"/>
<dbReference type="Pfam" id="PF05057">
    <property type="entry name" value="DUF676"/>
    <property type="match status" value="1"/>
</dbReference>
<feature type="compositionally biased region" description="Basic and acidic residues" evidence="8">
    <location>
        <begin position="296"/>
        <end position="316"/>
    </location>
</feature>
<evidence type="ECO:0000256" key="1">
    <source>
        <dbReference type="ARBA" id="ARBA00004173"/>
    </source>
</evidence>
<keyword evidence="6" id="KW-0496">Mitochondrion</keyword>
<dbReference type="PANTHER" id="PTHR48182:SF2">
    <property type="entry name" value="PROTEIN SERAC1"/>
    <property type="match status" value="1"/>
</dbReference>
<dbReference type="EMBL" id="JAZHXI010000010">
    <property type="protein sequence ID" value="KAL2066927.1"/>
    <property type="molecule type" value="Genomic_DNA"/>
</dbReference>
<dbReference type="InterPro" id="IPR029058">
    <property type="entry name" value="AB_hydrolase_fold"/>
</dbReference>
<comment type="similarity">
    <text evidence="4">Belongs to the putative lipase ROG1 family.</text>
</comment>
<feature type="region of interest" description="Disordered" evidence="8">
    <location>
        <begin position="333"/>
        <end position="368"/>
    </location>
</feature>
<evidence type="ECO:0000256" key="3">
    <source>
        <dbReference type="ARBA" id="ARBA00004370"/>
    </source>
</evidence>
<comment type="subcellular location">
    <subcellularLocation>
        <location evidence="2">Endoplasmic reticulum</location>
    </subcellularLocation>
    <subcellularLocation>
        <location evidence="3">Membrane</location>
    </subcellularLocation>
    <subcellularLocation>
        <location evidence="1">Mitochondrion</location>
    </subcellularLocation>
</comment>
<evidence type="ECO:0000256" key="8">
    <source>
        <dbReference type="SAM" id="MobiDB-lite"/>
    </source>
</evidence>
<keyword evidence="7" id="KW-0472">Membrane</keyword>
<dbReference type="Proteomes" id="UP001595075">
    <property type="component" value="Unassembled WGS sequence"/>
</dbReference>
<evidence type="ECO:0000256" key="6">
    <source>
        <dbReference type="ARBA" id="ARBA00023128"/>
    </source>
</evidence>
<keyword evidence="5" id="KW-0256">Endoplasmic reticulum</keyword>